<evidence type="ECO:0000313" key="9">
    <source>
        <dbReference type="Proteomes" id="UP000009168"/>
    </source>
</evidence>
<feature type="compositionally biased region" description="Low complexity" evidence="6">
    <location>
        <begin position="970"/>
        <end position="982"/>
    </location>
</feature>
<dbReference type="PANTHER" id="PTHR21725:SF1">
    <property type="entry name" value="E3 UBIQUITIN-PROTEIN LIGASE UBR4"/>
    <property type="match status" value="1"/>
</dbReference>
<evidence type="ECO:0000256" key="3">
    <source>
        <dbReference type="ARBA" id="ARBA00022833"/>
    </source>
</evidence>
<dbReference type="HOGENOM" id="CLU_224656_0_0_1"/>
<sequence length="3699" mass="427761">MSGNNQDSINTIYSQHDDPQMLMAIAISKQINGSEESSENSVKVFLNRFIKKNQKNKTLSEVSINRFNILLYQVKSITLTVEDLVTLMEVIEIYSNNFENLAQYEELWPNLKISFSNILQFIKIAFDYIIQSQISENSQQIKRFIESVLIVFKKIFKIQKDSFLEYATVDQVINKIERSPLCEKLAQQKSEDTSYESAILVEDQSFSNRVIDLSDELIFAEDANAQKVQRVFRRFLSPNSEFMKEYTNLIVNLVKNSILSEYNQQLIILLSDLISNKKVGNASIIKNLSDRILPEVIQNPTCENFDIIILLMKGSIINEQIGKEQRLELFYNLIVGLGNVSIEKTDTKFEQLLQKINTIFKVYSENMKLQNLEKGNTDFKFLDNLFEVSYQFMSNMKKIQEAELHHNQIKKMEQINSQEKKMEVEAQNVMVPPAPALNIASNSKNQFQAALKPLNSDSFLEDSYVDEKSNSASNYSYQMENMIMRIQSSVKKESSQKQNEDSNKTIQSIKPNISESCEDILQKQFELIAKLSSFLFTIYKAISDVEFLNKRMSTKLNYDILTKLIQQINQFYVHYKQISSQLTKIILLFINSNSHFNEEFVKSYCSSLSHFLLRYKIEKSNNQINNHVISIYVKIYLSLTSQKKDSFKEDIEQVNKNILDFFIEGLFDVKNYHMLLLNLVYLNLNTPAEKEKMIKSILSNITVMNQNILILILLLYNLLVSSSYNIFENKFKNILMNLLQQKAITLSQNSDDSNQQGQLNSQNGSLSNQNSYSNQNQSNDTSGGMIDMCDPLNINNFLQISNQNVKKLKLPSLSGQSTTSIIASNISLQISFENKSNLIQLIKKLNQNIQQVLQNVNNLQVFYSLMIELNQIAQLMDPTFQKSILITNFEQIQQINAIKNYEGAISIFNETIALDSMNSTRDSQIFALLLRTNHLIRSNDSSALGASQTNKKSQNQSNSDKMEVEQIVGSENSNKSQNNSQEMGSQSKMNIEDDAQEIHIIHLALTNAINRLKLYQKDSQEQLKQVIHSIMNETQQIERDIMMCILKQDNLKTSDVFDKLNLSEAIYIDVLKFILLHCNTSIDTEIDKIIDHLKKNLNAVYITELLSIISQPLKYLDKDLSSRFTQSHTKLQQDLNQYVFSRMYVKELLQFIDVLFNYITKNISGKLKDFYNFDKYPTSKQLCEEVLILSVLNANVVGKSAIESIDTLFNSQAQKFTQYFKSSMGSTIQEYERLAFLLIINKFQKYSLQVELFNVIMKSPSISDFSMSVLNQIILLILAEIKSSPLNLKAFCIAFNLNIIPKDSVDPNLLRLCFELRKNLDLHNIQTLESNNILLDILLRYPNRQADLLLPFVGQKGVNLKEKLWFPISDLIKTCFQSSNVDLLYDLDSDYDYNNKTKSRAKMEKALSNLKKESARGNYKDHKIIQAIEKMNPEQFIKFDCQVQKFSYEMDKNLYYNTDNIANFKTLRAAFTQNFLQHFNSLLTQNRPLIQQFIRDCEISPSKITISESEDKNKVMKICFAELMNFFEAIITEGRDFDKQFVKKVLLLASEIIYTITSETYKIQNIEIGIIGYNTERIIQVSHFIFTNSINSIDIKDHQELIKELFNYSLFLDKLDNLKSKKYFIDILLLLILHIKQAEQEQIMQEKKKRAQSDQQIKDIQVLQQQQMQLQQAQQNDKMETEVTREQLVEDLDKKFNSLPKEVTTNICTLEKYQGRHEQQIFYKCHTCNIAEQSYVICSWCANVCHNGHDVMYYRQSSGTCDCVEKGPQGGCKVKLYKKDQGPSFVQQQQQSQKSYKFERYDFNNKTQYDQVLSQIDSSEIPAELLSYYLKGKEKEEKLRALQEERSQFNFEKKIGSLNPFSQIQDEQDEQYEEVNEEQFIEEEEKNEDEMFSSESDKEIELKQSEQNIQAFAGSQRTYMLEKQVTNGNKERQADQNYNFRFGDLNKFNHSIQRLINHNNNLCEVETNNQSLENSINNPFSDMGNQGQAEDSQVLNYADNQKSIVNNFSLKDISDMDAFLLNLIDTQQKQQPQFNMINAIMQLCEQQLTAIISNWESISSNREKQKSNNAVQIIDFISNIVAGSTLTSQMDNTLGKIVCRLYKNGLLDMRVREDQFSDNQYFLMQNGYGAQPVAPMIIRKPIDYNNDNLIVVTSGSKVVVIDRSKLLMRLAENIKSQIASNNEDLFQGNRLLQLSQTDISIIQQYPLDFTVMHVRFSPKNSQVIAICGLNQIQIWKISNEAKILKSISIQQKNYGEYINKILWLPNSEQYLMIMNLKSIRLYQVNFEGNSPLIMKFNANDQSGIFKDFIIAENPVRQNEFIVLVACADGRVYYQEFGTQQREDIIFTTYIGIPQEYVPKGQVCMGISYSPYSNIMTLSYKNGVNIFGKLDIKTHRLTNCFTYRPLQSQNKNGLLSFIERSGEIMANSNEIYVDDNQCIYITALRDPNNQSNYSIHSGYLTVVKLSPNQIVTQPLATSLVKINDDKKCEGYCIIKTDKLEGIKLIMSVHEDGTLNLFGVQNDGQSIHNIHKYIREQLIVDPKDKNAKKNGDANDGEDDGDSNSLKYLSDEDQDDPTGNKKQSQNHPFVNDPTYKILKNEFKLTDLSKNSTLLVDFMEKFQPLRQEADIKLEINKTKNEVVLNNEKNSVLISKNEPQEISLKCQNKQYIIVGVRIKMQMPPNTGQGIYKIKLFNREIKLLNASQEDKKIIDLSLSNLESIYSYIQNNLTFTISSQNPISNSMKISTHDIKLISIEPYGATIQQYQLKEKIEQLKTILKIKALSDKQESKQEDKENPKEVENILVNTQKILPVDFQKRRNHLLQHIDQSEVRDLINELDMLTIQILLSSQQLASKSQSETFLNANRLKEIAKQLKVMLVNPKINGQVNEYLLSSVKRTLKCILSTYQIYTSEKIIVSHPMEYTTFKTLARAEYFYNQLTEDSITLNDIYVFLQRLEKLAFNRLPLLFMIFSIYPQLLQQIIKKFLQIIKGDYDQKTCEVTINSILKIIILYYQYLKNKAAAPLSSVLSLEEVLQSESLKDAGKEAFEIFDQFLYGLQSTNLRQKLMSPTKEFQNFLKSESQIFRDELQKGQIRKFDFAFDLFTFMPKLKTQKEDKLIIEKKEEKPKLNQPSSSAAYRQFSDQFMEDISEQQDIDLNMVYGYNGDMDIQNANDANNFLYAGIDNMNEEEMMKLAIEMSLQEKNNNLANQDESESNSKADESNSNSKRMEEEHMQIASGEDSESIRIRNATENENSEERKSMNEEQNEIVKNKDMIDENEENEDDIVKINPQKISILTFDISSDFLKSMLDKLINCNKQPIGNEILLIYLYLITQTLKINSCQSPQIAYQLVHTFYQIISMVNANTLTNQNSEEAKVMIVSLKILSDVIKTPSAVSSEQKSKEQASLQSGQEISNPNVPGSTQSATEASRQKEKEQIKKNHKQMLEAYKNLREEFKKQFQIYEEKNKVSFVEKIYENFKLMLKHFESNRSSLKIEYANGEVVQVVSKVNLKPSTSEIFQSCFKNLDEFNQKLPMLMQIVDQIQFGNLMSLLFYLLLIDKNIMDQKTLQKWSILLSEILVSPTTSQISQPRTQRLLQLLMKTSTNYYDTIDRIGLHKDFETVLRIHNSSKQFKEINYDQLLVTVQSLQKILNIAQERRQNWLKFCNSKQGVIKTLYDAVLNNVKGCVEPSLKLISLYYGQTSDKK</sequence>
<feature type="region of interest" description="Disordered" evidence="6">
    <location>
        <begin position="749"/>
        <end position="780"/>
    </location>
</feature>
<feature type="region of interest" description="Disordered" evidence="6">
    <location>
        <begin position="2539"/>
        <end position="2589"/>
    </location>
</feature>
<feature type="coiled-coil region" evidence="5">
    <location>
        <begin position="835"/>
        <end position="862"/>
    </location>
</feature>
<dbReference type="eggNOG" id="KOG1776">
    <property type="taxonomic scope" value="Eukaryota"/>
</dbReference>
<keyword evidence="5" id="KW-0175">Coiled coil</keyword>
<keyword evidence="2" id="KW-0863">Zinc-finger</keyword>
<keyword evidence="1" id="KW-0479">Metal-binding</keyword>
<gene>
    <name evidence="8" type="ORF">TTHERM_00161720</name>
</gene>
<keyword evidence="9" id="KW-1185">Reference proteome</keyword>
<accession>Q22VW2</accession>
<dbReference type="OrthoDB" id="30336at2759"/>
<reference evidence="9" key="1">
    <citation type="journal article" date="2006" name="PLoS Biol.">
        <title>Macronuclear genome sequence of the ciliate Tetrahymena thermophila, a model eukaryote.</title>
        <authorList>
            <person name="Eisen J.A."/>
            <person name="Coyne R.S."/>
            <person name="Wu M."/>
            <person name="Wu D."/>
            <person name="Thiagarajan M."/>
            <person name="Wortman J.R."/>
            <person name="Badger J.H."/>
            <person name="Ren Q."/>
            <person name="Amedeo P."/>
            <person name="Jones K.M."/>
            <person name="Tallon L.J."/>
            <person name="Delcher A.L."/>
            <person name="Salzberg S.L."/>
            <person name="Silva J.C."/>
            <person name="Haas B.J."/>
            <person name="Majoros W.H."/>
            <person name="Farzad M."/>
            <person name="Carlton J.M."/>
            <person name="Smith R.K. Jr."/>
            <person name="Garg J."/>
            <person name="Pearlman R.E."/>
            <person name="Karrer K.M."/>
            <person name="Sun L."/>
            <person name="Manning G."/>
            <person name="Elde N.C."/>
            <person name="Turkewitz A.P."/>
            <person name="Asai D.J."/>
            <person name="Wilkes D.E."/>
            <person name="Wang Y."/>
            <person name="Cai H."/>
            <person name="Collins K."/>
            <person name="Stewart B.A."/>
            <person name="Lee S.R."/>
            <person name="Wilamowska K."/>
            <person name="Weinberg Z."/>
            <person name="Ruzzo W.L."/>
            <person name="Wloga D."/>
            <person name="Gaertig J."/>
            <person name="Frankel J."/>
            <person name="Tsao C.-C."/>
            <person name="Gorovsky M.A."/>
            <person name="Keeling P.J."/>
            <person name="Waller R.F."/>
            <person name="Patron N.J."/>
            <person name="Cherry J.M."/>
            <person name="Stover N.A."/>
            <person name="Krieger C.J."/>
            <person name="del Toro C."/>
            <person name="Ryder H.F."/>
            <person name="Williamson S.C."/>
            <person name="Barbeau R.A."/>
            <person name="Hamilton E.P."/>
            <person name="Orias E."/>
        </authorList>
    </citation>
    <scope>NUCLEOTIDE SEQUENCE [LARGE SCALE GENOMIC DNA]</scope>
    <source>
        <strain evidence="9">SB210</strain>
    </source>
</reference>
<evidence type="ECO:0000256" key="2">
    <source>
        <dbReference type="ARBA" id="ARBA00022771"/>
    </source>
</evidence>
<feature type="compositionally biased region" description="Basic and acidic residues" evidence="6">
    <location>
        <begin position="2539"/>
        <end position="2550"/>
    </location>
</feature>
<dbReference type="SMART" id="SM00396">
    <property type="entry name" value="ZnF_UBR1"/>
    <property type="match status" value="1"/>
</dbReference>
<evidence type="ECO:0000256" key="1">
    <source>
        <dbReference type="ARBA" id="ARBA00022723"/>
    </source>
</evidence>
<dbReference type="EMBL" id="GG662820">
    <property type="protein sequence ID" value="EAR89654.2"/>
    <property type="molecule type" value="Genomic_DNA"/>
</dbReference>
<feature type="region of interest" description="Disordered" evidence="6">
    <location>
        <begin position="3390"/>
        <end position="3433"/>
    </location>
</feature>
<dbReference type="InterPro" id="IPR015943">
    <property type="entry name" value="WD40/YVTN_repeat-like_dom_sf"/>
</dbReference>
<feature type="compositionally biased region" description="Basic and acidic residues" evidence="6">
    <location>
        <begin position="3424"/>
        <end position="3433"/>
    </location>
</feature>
<evidence type="ECO:0000256" key="4">
    <source>
        <dbReference type="PROSITE-ProRule" id="PRU00508"/>
    </source>
</evidence>
<dbReference type="InterPro" id="IPR045189">
    <property type="entry name" value="UBR4-like"/>
</dbReference>
<feature type="region of interest" description="Disordered" evidence="6">
    <location>
        <begin position="3202"/>
        <end position="3273"/>
    </location>
</feature>
<protein>
    <submittedName>
        <fullName evidence="8">Zinc finger protein</fullName>
    </submittedName>
</protein>
<feature type="domain" description="UBR-type" evidence="7">
    <location>
        <begin position="1706"/>
        <end position="1777"/>
    </location>
</feature>
<feature type="compositionally biased region" description="Polar residues" evidence="6">
    <location>
        <begin position="3390"/>
        <end position="3423"/>
    </location>
</feature>
<feature type="region of interest" description="Disordered" evidence="6">
    <location>
        <begin position="941"/>
        <end position="987"/>
    </location>
</feature>
<feature type="compositionally biased region" description="Basic and acidic residues" evidence="6">
    <location>
        <begin position="3210"/>
        <end position="3229"/>
    </location>
</feature>
<dbReference type="GeneID" id="7841794"/>
<dbReference type="STRING" id="312017.Q22VW2"/>
<dbReference type="PROSITE" id="PS51157">
    <property type="entry name" value="ZF_UBR"/>
    <property type="match status" value="1"/>
</dbReference>
<dbReference type="InterPro" id="IPR003903">
    <property type="entry name" value="UIM_dom"/>
</dbReference>
<dbReference type="CDD" id="cd19671">
    <property type="entry name" value="UBR-box_UBR4_5_6_7"/>
    <property type="match status" value="1"/>
</dbReference>
<name>Q22VW2_TETTS</name>
<feature type="compositionally biased region" description="Basic and acidic residues" evidence="6">
    <location>
        <begin position="3238"/>
        <end position="3271"/>
    </location>
</feature>
<dbReference type="Gene3D" id="2.130.10.10">
    <property type="entry name" value="YVTN repeat-like/Quinoprotein amine dehydrogenase"/>
    <property type="match status" value="1"/>
</dbReference>
<dbReference type="KEGG" id="tet:TTHERM_00161720"/>
<dbReference type="PANTHER" id="PTHR21725">
    <property type="entry name" value="E3 UBIQUITIN-PROTEIN LIGASE UBR4"/>
    <property type="match status" value="1"/>
</dbReference>
<dbReference type="PROSITE" id="PS50330">
    <property type="entry name" value="UIM"/>
    <property type="match status" value="1"/>
</dbReference>
<feature type="compositionally biased region" description="Polar residues" evidence="6">
    <location>
        <begin position="941"/>
        <end position="959"/>
    </location>
</feature>
<dbReference type="Pfam" id="PF02207">
    <property type="entry name" value="zf-UBR"/>
    <property type="match status" value="1"/>
</dbReference>
<dbReference type="InParanoid" id="Q22VW2"/>
<dbReference type="Proteomes" id="UP000009168">
    <property type="component" value="Unassembled WGS sequence"/>
</dbReference>
<keyword evidence="3" id="KW-0862">Zinc</keyword>
<evidence type="ECO:0000256" key="5">
    <source>
        <dbReference type="SAM" id="Coils"/>
    </source>
</evidence>
<dbReference type="RefSeq" id="XP_001009900.2">
    <property type="nucleotide sequence ID" value="XM_001009900.3"/>
</dbReference>
<organism evidence="8 9">
    <name type="scientific">Tetrahymena thermophila (strain SB210)</name>
    <dbReference type="NCBI Taxonomy" id="312017"/>
    <lineage>
        <taxon>Eukaryota</taxon>
        <taxon>Sar</taxon>
        <taxon>Alveolata</taxon>
        <taxon>Ciliophora</taxon>
        <taxon>Intramacronucleata</taxon>
        <taxon>Oligohymenophorea</taxon>
        <taxon>Hymenostomatida</taxon>
        <taxon>Tetrahymenina</taxon>
        <taxon>Tetrahymenidae</taxon>
        <taxon>Tetrahymena</taxon>
    </lineage>
</organism>
<proteinExistence type="predicted"/>
<evidence type="ECO:0000259" key="7">
    <source>
        <dbReference type="PROSITE" id="PS51157"/>
    </source>
</evidence>
<dbReference type="SMART" id="SM00726">
    <property type="entry name" value="UIM"/>
    <property type="match status" value="2"/>
</dbReference>
<dbReference type="InterPro" id="IPR003126">
    <property type="entry name" value="Znf_UBR"/>
</dbReference>
<dbReference type="GO" id="GO:0008270">
    <property type="term" value="F:zinc ion binding"/>
    <property type="evidence" value="ECO:0007669"/>
    <property type="project" value="UniProtKB-KW"/>
</dbReference>
<dbReference type="InterPro" id="IPR036322">
    <property type="entry name" value="WD40_repeat_dom_sf"/>
</dbReference>
<evidence type="ECO:0000313" key="8">
    <source>
        <dbReference type="EMBL" id="EAR89654.2"/>
    </source>
</evidence>
<evidence type="ECO:0000256" key="6">
    <source>
        <dbReference type="SAM" id="MobiDB-lite"/>
    </source>
</evidence>
<dbReference type="SUPFAM" id="SSF50978">
    <property type="entry name" value="WD40 repeat-like"/>
    <property type="match status" value="1"/>
</dbReference>
<feature type="zinc finger region" description="UBR-type" evidence="4">
    <location>
        <begin position="1706"/>
        <end position="1777"/>
    </location>
</feature>